<evidence type="ECO:0000256" key="1">
    <source>
        <dbReference type="SAM" id="MobiDB-lite"/>
    </source>
</evidence>
<evidence type="ECO:0000313" key="3">
    <source>
        <dbReference type="Proteomes" id="UP000327000"/>
    </source>
</evidence>
<keyword evidence="3" id="KW-1185">Reference proteome</keyword>
<protein>
    <submittedName>
        <fullName evidence="2">Uncharacterized protein</fullName>
    </submittedName>
</protein>
<accession>A0A5N5WCS0</accession>
<dbReference type="RefSeq" id="WP_152262685.1">
    <property type="nucleotide sequence ID" value="NZ_VOKX01000009.1"/>
</dbReference>
<feature type="region of interest" description="Disordered" evidence="1">
    <location>
        <begin position="19"/>
        <end position="51"/>
    </location>
</feature>
<name>A0A5N5WCS0_STRMB</name>
<comment type="caution">
    <text evidence="2">The sequence shown here is derived from an EMBL/GenBank/DDBJ whole genome shotgun (WGS) entry which is preliminary data.</text>
</comment>
<dbReference type="EMBL" id="VOKX01000009">
    <property type="protein sequence ID" value="KAB7850146.1"/>
    <property type="molecule type" value="Genomic_DNA"/>
</dbReference>
<dbReference type="AlphaFoldDB" id="A0A5N5WCS0"/>
<gene>
    <name evidence="2" type="ORF">FRZ00_05980</name>
</gene>
<feature type="compositionally biased region" description="Basic and acidic residues" evidence="1">
    <location>
        <begin position="23"/>
        <end position="38"/>
    </location>
</feature>
<evidence type="ECO:0000313" key="2">
    <source>
        <dbReference type="EMBL" id="KAB7850146.1"/>
    </source>
</evidence>
<dbReference type="OrthoDB" id="4329068at2"/>
<dbReference type="Proteomes" id="UP000327000">
    <property type="component" value="Unassembled WGS sequence"/>
</dbReference>
<reference evidence="2 3" key="1">
    <citation type="journal article" date="2019" name="Microb. Cell Fact.">
        <title>Exploring novel herbicidin analogues by transcriptional regulator overexpression and MS/MS molecular networking.</title>
        <authorList>
            <person name="Shi Y."/>
            <person name="Gu R."/>
            <person name="Li Y."/>
            <person name="Wang X."/>
            <person name="Ren W."/>
            <person name="Li X."/>
            <person name="Wang L."/>
            <person name="Xie Y."/>
            <person name="Hong B."/>
        </authorList>
    </citation>
    <scope>NUCLEOTIDE SEQUENCE [LARGE SCALE GENOMIC DNA]</scope>
    <source>
        <strain evidence="2 3">US-43</strain>
    </source>
</reference>
<sequence length="76" mass="8510">MPYRYRCARCGTTSRLYSTRPAADAHGEEHRHKEHSGDYPDGEQIQHVPGHRPSRAEVIATVIAMALLITALVSRI</sequence>
<organism evidence="2 3">
    <name type="scientific">Streptomyces mobaraensis</name>
    <name type="common">Streptoverticillium mobaraense</name>
    <dbReference type="NCBI Taxonomy" id="35621"/>
    <lineage>
        <taxon>Bacteria</taxon>
        <taxon>Bacillati</taxon>
        <taxon>Actinomycetota</taxon>
        <taxon>Actinomycetes</taxon>
        <taxon>Kitasatosporales</taxon>
        <taxon>Streptomycetaceae</taxon>
        <taxon>Streptomyces</taxon>
    </lineage>
</organism>
<proteinExistence type="predicted"/>